<evidence type="ECO:0000313" key="1">
    <source>
        <dbReference type="EMBL" id="PJZ59316.1"/>
    </source>
</evidence>
<reference evidence="1 2" key="1">
    <citation type="submission" date="2017-07" db="EMBL/GenBank/DDBJ databases">
        <title>Leptospira spp. isolated from tropical soils.</title>
        <authorList>
            <person name="Thibeaux R."/>
            <person name="Iraola G."/>
            <person name="Ferres I."/>
            <person name="Bierque E."/>
            <person name="Girault D."/>
            <person name="Soupe-Gilbert M.-E."/>
            <person name="Picardeau M."/>
            <person name="Goarant C."/>
        </authorList>
    </citation>
    <scope>NUCLEOTIDE SEQUENCE [LARGE SCALE GENOMIC DNA]</scope>
    <source>
        <strain evidence="1 2">FH4-C-A1</strain>
    </source>
</reference>
<comment type="caution">
    <text evidence="1">The sequence shown here is derived from an EMBL/GenBank/DDBJ whole genome shotgun (WGS) entry which is preliminary data.</text>
</comment>
<evidence type="ECO:0000313" key="2">
    <source>
        <dbReference type="Proteomes" id="UP000231879"/>
    </source>
</evidence>
<keyword evidence="2" id="KW-1185">Reference proteome</keyword>
<protein>
    <submittedName>
        <fullName evidence="1">Uncharacterized protein</fullName>
    </submittedName>
</protein>
<organism evidence="1 2">
    <name type="scientific">Leptospira barantonii</name>
    <dbReference type="NCBI Taxonomy" id="2023184"/>
    <lineage>
        <taxon>Bacteria</taxon>
        <taxon>Pseudomonadati</taxon>
        <taxon>Spirochaetota</taxon>
        <taxon>Spirochaetia</taxon>
        <taxon>Leptospirales</taxon>
        <taxon>Leptospiraceae</taxon>
        <taxon>Leptospira</taxon>
    </lineage>
</organism>
<accession>A0ABX4NTY0</accession>
<proteinExistence type="predicted"/>
<gene>
    <name evidence="1" type="ORF">CH367_04690</name>
</gene>
<sequence length="87" mass="10142">MSSVNEKLIEADGLPTSKHSYVFWKTNATFQNIPLILPKRICDCKKIFTTKRNKRIGFLLKSEIQTRRDIMIKICLILISPKSEEFL</sequence>
<dbReference type="EMBL" id="NPDS01000001">
    <property type="protein sequence ID" value="PJZ59316.1"/>
    <property type="molecule type" value="Genomic_DNA"/>
</dbReference>
<name>A0ABX4NTY0_9LEPT</name>
<dbReference type="Proteomes" id="UP000231879">
    <property type="component" value="Unassembled WGS sequence"/>
</dbReference>